<gene>
    <name evidence="12" type="ORF">HZY85_02205</name>
</gene>
<keyword evidence="3" id="KW-1003">Cell membrane</keyword>
<evidence type="ECO:0000256" key="4">
    <source>
        <dbReference type="ARBA" id="ARBA00022692"/>
    </source>
</evidence>
<feature type="transmembrane region" description="Helical" evidence="10">
    <location>
        <begin position="279"/>
        <end position="300"/>
    </location>
</feature>
<feature type="transmembrane region" description="Helical" evidence="10">
    <location>
        <begin position="108"/>
        <end position="129"/>
    </location>
</feature>
<dbReference type="Gene3D" id="6.10.140.1330">
    <property type="match status" value="1"/>
</dbReference>
<evidence type="ECO:0000256" key="5">
    <source>
        <dbReference type="ARBA" id="ARBA00022989"/>
    </source>
</evidence>
<name>A0ABX2T1C0_9BACL</name>
<evidence type="ECO:0000256" key="10">
    <source>
        <dbReference type="SAM" id="Phobius"/>
    </source>
</evidence>
<keyword evidence="7" id="KW-0406">Ion transport</keyword>
<feature type="transmembrane region" description="Helical" evidence="10">
    <location>
        <begin position="369"/>
        <end position="394"/>
    </location>
</feature>
<evidence type="ECO:0000313" key="12">
    <source>
        <dbReference type="EMBL" id="NYS47005.1"/>
    </source>
</evidence>
<keyword evidence="6" id="KW-0915">Sodium</keyword>
<protein>
    <submittedName>
        <fullName evidence="12">Sodium:proton antiporter</fullName>
    </submittedName>
</protein>
<evidence type="ECO:0000256" key="1">
    <source>
        <dbReference type="ARBA" id="ARBA00004651"/>
    </source>
</evidence>
<dbReference type="Proteomes" id="UP000531840">
    <property type="component" value="Unassembled WGS sequence"/>
</dbReference>
<dbReference type="PANTHER" id="PTHR10110:SF86">
    <property type="entry name" value="SODIUM_HYDROGEN EXCHANGER 7"/>
    <property type="match status" value="1"/>
</dbReference>
<feature type="transmembrane region" description="Helical" evidence="10">
    <location>
        <begin position="150"/>
        <end position="170"/>
    </location>
</feature>
<feature type="transmembrane region" description="Helical" evidence="10">
    <location>
        <begin position="312"/>
        <end position="336"/>
    </location>
</feature>
<dbReference type="EMBL" id="JACBYF010000003">
    <property type="protein sequence ID" value="NYS47005.1"/>
    <property type="molecule type" value="Genomic_DNA"/>
</dbReference>
<feature type="transmembrane region" description="Helical" evidence="10">
    <location>
        <begin position="83"/>
        <end position="102"/>
    </location>
</feature>
<sequence>MNFLLVVSLIGLVVFGTILNNRFPKIPASLFQVLLGALFAIASFTPNFEFDTGIFMTFIIAPLLFSDGFKLSRSKFWLYKTPIFLMAILLVLVTVIFVGLVIKVLLPAIPLSAAFALAAILSPTDAIAVKSITKGMKLPKGLMDILEGESLLNDAAGLVSFKIALAAVLTGTFSLSQASKDFVIVAIGGALAGVILGLILLKAKSIFIRLVGNESSAIVIFVFITPIIVYIISDTFLNVSGIVAVIATSILFNLEKDVLQQNNINSESSLLIESNETTIGYTLNGFVFVFLGYLLPSIFVNMYEYKELTIRLALFYVVIITLSMMVTRYFFVYFFYKKFQVHTFVSFQKMARALYERKLDTGDYSKKQYSAIASLSGIHGTITLATAILIPEFLPNGDVFPLRNTILFIASCVVILSMIIGSIFLPICVKSPKVEYPEANKIRNKVIHETLKEIISNHKPYIPTLKNDNAEDIMRKKQLAYAMVVKKLQEQEIYYKEEKERTLILKDIKNIFKELQVVENSYINSLRTDDNINEFVIKILQIRKLRRDKLITYSLVSHILLQAKLAKIESYYKKIITKAFIKNKKISLKNANSKEIDEEKSRKMRSEVSQKLFNNFLPTVEKFTQISYDFLDESKGNYHPEAINFVQNTVRNFADVLFVRFVNDPTSYKYEYDELNMEVIQLQKYRIMTMKKLRHISKSDADTILRDLNYSESLLFVNSE</sequence>
<feature type="transmembrane region" description="Helical" evidence="10">
    <location>
        <begin position="30"/>
        <end position="48"/>
    </location>
</feature>
<feature type="transmembrane region" description="Helical" evidence="10">
    <location>
        <begin position="215"/>
        <end position="233"/>
    </location>
</feature>
<dbReference type="InterPro" id="IPR018422">
    <property type="entry name" value="Cation/H_exchanger_CPA1"/>
</dbReference>
<evidence type="ECO:0000256" key="2">
    <source>
        <dbReference type="ARBA" id="ARBA00022448"/>
    </source>
</evidence>
<feature type="transmembrane region" description="Helical" evidence="10">
    <location>
        <begin position="6"/>
        <end position="23"/>
    </location>
</feature>
<dbReference type="RefSeq" id="WP_179940432.1">
    <property type="nucleotide sequence ID" value="NZ_JACBYF010000003.1"/>
</dbReference>
<dbReference type="PANTHER" id="PTHR10110">
    <property type="entry name" value="SODIUM/HYDROGEN EXCHANGER"/>
    <property type="match status" value="1"/>
</dbReference>
<evidence type="ECO:0000256" key="6">
    <source>
        <dbReference type="ARBA" id="ARBA00023053"/>
    </source>
</evidence>
<evidence type="ECO:0000256" key="8">
    <source>
        <dbReference type="ARBA" id="ARBA00023136"/>
    </source>
</evidence>
<dbReference type="Pfam" id="PF00999">
    <property type="entry name" value="Na_H_Exchanger"/>
    <property type="match status" value="1"/>
</dbReference>
<keyword evidence="5 10" id="KW-1133">Transmembrane helix</keyword>
<proteinExistence type="predicted"/>
<feature type="transmembrane region" description="Helical" evidence="10">
    <location>
        <begin position="54"/>
        <end position="71"/>
    </location>
</feature>
<feature type="transmembrane region" description="Helical" evidence="10">
    <location>
        <begin position="182"/>
        <end position="203"/>
    </location>
</feature>
<evidence type="ECO:0000313" key="13">
    <source>
        <dbReference type="Proteomes" id="UP000531840"/>
    </source>
</evidence>
<evidence type="ECO:0000256" key="9">
    <source>
        <dbReference type="ARBA" id="ARBA00023201"/>
    </source>
</evidence>
<evidence type="ECO:0000256" key="3">
    <source>
        <dbReference type="ARBA" id="ARBA00022475"/>
    </source>
</evidence>
<organism evidence="12 13">
    <name type="scientific">Gemelliphila palaticanis</name>
    <dbReference type="NCBI Taxonomy" id="81950"/>
    <lineage>
        <taxon>Bacteria</taxon>
        <taxon>Bacillati</taxon>
        <taxon>Bacillota</taxon>
        <taxon>Bacilli</taxon>
        <taxon>Bacillales</taxon>
        <taxon>Gemellaceae</taxon>
        <taxon>Gemelliphila</taxon>
    </lineage>
</organism>
<keyword evidence="8 10" id="KW-0472">Membrane</keyword>
<keyword evidence="4 10" id="KW-0812">Transmembrane</keyword>
<evidence type="ECO:0000256" key="7">
    <source>
        <dbReference type="ARBA" id="ARBA00023065"/>
    </source>
</evidence>
<reference evidence="12 13" key="1">
    <citation type="submission" date="2020-07" db="EMBL/GenBank/DDBJ databases">
        <title>MOT database genomes.</title>
        <authorList>
            <person name="Joseph S."/>
            <person name="Aduse-Opoku J."/>
            <person name="Hashim A."/>
            <person name="Wade W."/>
            <person name="Curtis M."/>
        </authorList>
    </citation>
    <scope>NUCLEOTIDE SEQUENCE [LARGE SCALE GENOMIC DNA]</scope>
    <source>
        <strain evidence="12 13">CIP 106318</strain>
    </source>
</reference>
<feature type="transmembrane region" description="Helical" evidence="10">
    <location>
        <begin position="406"/>
        <end position="427"/>
    </location>
</feature>
<keyword evidence="13" id="KW-1185">Reference proteome</keyword>
<evidence type="ECO:0000259" key="11">
    <source>
        <dbReference type="Pfam" id="PF00999"/>
    </source>
</evidence>
<comment type="caution">
    <text evidence="12">The sequence shown here is derived from an EMBL/GenBank/DDBJ whole genome shotgun (WGS) entry which is preliminary data.</text>
</comment>
<comment type="subcellular location">
    <subcellularLocation>
        <location evidence="1">Cell membrane</location>
        <topology evidence="1">Multi-pass membrane protein</topology>
    </subcellularLocation>
</comment>
<keyword evidence="2" id="KW-0813">Transport</keyword>
<feature type="domain" description="Cation/H+ exchanger transmembrane" evidence="11">
    <location>
        <begin position="13"/>
        <end position="429"/>
    </location>
</feature>
<dbReference type="InterPro" id="IPR006153">
    <property type="entry name" value="Cation/H_exchanger_TM"/>
</dbReference>
<accession>A0ABX2T1C0</accession>
<keyword evidence="9" id="KW-0739">Sodium transport</keyword>